<accession>A0ABD4TN06</accession>
<keyword evidence="4" id="KW-1185">Reference proteome</keyword>
<keyword evidence="1" id="KW-0812">Transmembrane</keyword>
<feature type="transmembrane region" description="Helical" evidence="1">
    <location>
        <begin position="28"/>
        <end position="46"/>
    </location>
</feature>
<organism evidence="3 4">
    <name type="scientific">Methanocalculus taiwanensis</name>
    <dbReference type="NCBI Taxonomy" id="106207"/>
    <lineage>
        <taxon>Archaea</taxon>
        <taxon>Methanobacteriati</taxon>
        <taxon>Methanobacteriota</taxon>
        <taxon>Stenosarchaea group</taxon>
        <taxon>Methanomicrobia</taxon>
        <taxon>Methanomicrobiales</taxon>
        <taxon>Methanocalculaceae</taxon>
        <taxon>Methanocalculus</taxon>
    </lineage>
</organism>
<dbReference type="AlphaFoldDB" id="A0ABD4TN06"/>
<evidence type="ECO:0000259" key="2">
    <source>
        <dbReference type="Pfam" id="PF08308"/>
    </source>
</evidence>
<dbReference type="Proteomes" id="UP001524383">
    <property type="component" value="Unassembled WGS sequence"/>
</dbReference>
<proteinExistence type="predicted"/>
<keyword evidence="1" id="KW-0472">Membrane</keyword>
<comment type="caution">
    <text evidence="3">The sequence shown here is derived from an EMBL/GenBank/DDBJ whole genome shotgun (WGS) entry which is preliminary data.</text>
</comment>
<evidence type="ECO:0000256" key="1">
    <source>
        <dbReference type="SAM" id="Phobius"/>
    </source>
</evidence>
<protein>
    <submittedName>
        <fullName evidence="3">PEGA domain-containing protein</fullName>
    </submittedName>
</protein>
<reference evidence="3 4" key="1">
    <citation type="submission" date="2019-08" db="EMBL/GenBank/DDBJ databases">
        <authorList>
            <person name="Chen S.-C."/>
            <person name="Lai M.-C."/>
            <person name="You Y.-T."/>
        </authorList>
    </citation>
    <scope>NUCLEOTIDE SEQUENCE [LARGE SCALE GENOMIC DNA]</scope>
    <source>
        <strain evidence="3 4">P2F9704a</strain>
    </source>
</reference>
<dbReference type="Pfam" id="PF08308">
    <property type="entry name" value="PEGA"/>
    <property type="match status" value="1"/>
</dbReference>
<dbReference type="EMBL" id="VOTZ01000022">
    <property type="protein sequence ID" value="MCQ1539230.1"/>
    <property type="molecule type" value="Genomic_DNA"/>
</dbReference>
<dbReference type="InterPro" id="IPR013229">
    <property type="entry name" value="PEGA"/>
</dbReference>
<keyword evidence="1" id="KW-1133">Transmembrane helix</keyword>
<gene>
    <name evidence="3" type="ORF">FTO68_09590</name>
</gene>
<name>A0ABD4TN06_9EURY</name>
<evidence type="ECO:0000313" key="3">
    <source>
        <dbReference type="EMBL" id="MCQ1539230.1"/>
    </source>
</evidence>
<sequence>MVRRALFLLKEEKLHYQGSDIDHHMKRILIAAILIAILLVPGGAALEAVIGETLTLAGTAPGATTIYLFMTGPNLDPAGVPLHNPFLSAAAGQFSTARVSSSGKWEYKWNTAGIGLDAGTYTVFAVNQPLDRQNLRDPSDYSVIPVTLRSGTITTSQAIEIPEPKSKLGSLQVTVEPYGARVDIDGEYAGETPLGISLPVGGHAVDISHEGYYSFGMNVVIYEGDTTSIERSLRPIETPESLPTETIPPTPEASGWMVALFGAAICIGYRITR</sequence>
<feature type="domain" description="PEGA" evidence="2">
    <location>
        <begin position="169"/>
        <end position="235"/>
    </location>
</feature>
<evidence type="ECO:0000313" key="4">
    <source>
        <dbReference type="Proteomes" id="UP001524383"/>
    </source>
</evidence>